<evidence type="ECO:0000256" key="12">
    <source>
        <dbReference type="ARBA" id="ARBA00022833"/>
    </source>
</evidence>
<dbReference type="SUPFAM" id="SSF57903">
    <property type="entry name" value="FYVE/PHD zinc finger"/>
    <property type="match status" value="1"/>
</dbReference>
<feature type="repeat" description="ANK" evidence="14">
    <location>
        <begin position="573"/>
        <end position="605"/>
    </location>
</feature>
<evidence type="ECO:0000256" key="3">
    <source>
        <dbReference type="ARBA" id="ARBA00004906"/>
    </source>
</evidence>
<dbReference type="Proteomes" id="UP001642484">
    <property type="component" value="Unassembled WGS sequence"/>
</dbReference>
<evidence type="ECO:0000256" key="4">
    <source>
        <dbReference type="ARBA" id="ARBA00007434"/>
    </source>
</evidence>
<feature type="repeat" description="ANK" evidence="14">
    <location>
        <begin position="1095"/>
        <end position="1128"/>
    </location>
</feature>
<dbReference type="InterPro" id="IPR001611">
    <property type="entry name" value="Leu-rich_rpt"/>
</dbReference>
<dbReference type="InterPro" id="IPR036770">
    <property type="entry name" value="Ankyrin_rpt-contain_sf"/>
</dbReference>
<dbReference type="Gene3D" id="1.25.40.20">
    <property type="entry name" value="Ankyrin repeat-containing domain"/>
    <property type="match status" value="3"/>
</dbReference>
<keyword evidence="6" id="KW-0433">Leucine-rich repeat</keyword>
<dbReference type="SUPFAM" id="SSF57850">
    <property type="entry name" value="RING/U-box"/>
    <property type="match status" value="1"/>
</dbReference>
<dbReference type="SMART" id="SM00504">
    <property type="entry name" value="Ubox"/>
    <property type="match status" value="1"/>
</dbReference>
<dbReference type="PANTHER" id="PTHR13931:SF2">
    <property type="entry name" value="UBIQUITIN CONJUGATION FACTOR E4 B"/>
    <property type="match status" value="1"/>
</dbReference>
<organism evidence="18 19">
    <name type="scientific">Durusdinium trenchii</name>
    <dbReference type="NCBI Taxonomy" id="1381693"/>
    <lineage>
        <taxon>Eukaryota</taxon>
        <taxon>Sar</taxon>
        <taxon>Alveolata</taxon>
        <taxon>Dinophyceae</taxon>
        <taxon>Suessiales</taxon>
        <taxon>Symbiodiniaceae</taxon>
        <taxon>Durusdinium</taxon>
    </lineage>
</organism>
<keyword evidence="12" id="KW-0862">Zinc</keyword>
<dbReference type="InterPro" id="IPR019474">
    <property type="entry name" value="Ub_conjug_fac_E4_core"/>
</dbReference>
<keyword evidence="8" id="KW-0479">Metal-binding</keyword>
<dbReference type="InterPro" id="IPR003591">
    <property type="entry name" value="Leu-rich_rpt_typical-subtyp"/>
</dbReference>
<evidence type="ECO:0000256" key="1">
    <source>
        <dbReference type="ARBA" id="ARBA00004123"/>
    </source>
</evidence>
<dbReference type="EMBL" id="CAXAMN010008002">
    <property type="protein sequence ID" value="CAK9023576.1"/>
    <property type="molecule type" value="Genomic_DNA"/>
</dbReference>
<dbReference type="SMART" id="SM00064">
    <property type="entry name" value="FYVE"/>
    <property type="match status" value="1"/>
</dbReference>
<feature type="compositionally biased region" description="Low complexity" evidence="16">
    <location>
        <begin position="2021"/>
        <end position="2031"/>
    </location>
</feature>
<dbReference type="PROSITE" id="PS50297">
    <property type="entry name" value="ANK_REP_REGION"/>
    <property type="match status" value="4"/>
</dbReference>
<comment type="caution">
    <text evidence="18">The sequence shown here is derived from an EMBL/GenBank/DDBJ whole genome shotgun (WGS) entry which is preliminary data.</text>
</comment>
<reference evidence="18 19" key="1">
    <citation type="submission" date="2024-02" db="EMBL/GenBank/DDBJ databases">
        <authorList>
            <person name="Chen Y."/>
            <person name="Shah S."/>
            <person name="Dougan E. K."/>
            <person name="Thang M."/>
            <person name="Chan C."/>
        </authorList>
    </citation>
    <scope>NUCLEOTIDE SEQUENCE [LARGE SCALE GENOMIC DNA]</scope>
</reference>
<keyword evidence="10 15" id="KW-0863">Zinc-finger</keyword>
<dbReference type="InterPro" id="IPR011011">
    <property type="entry name" value="Znf_FYVE_PHD"/>
</dbReference>
<dbReference type="Pfam" id="PF10408">
    <property type="entry name" value="Ufd2P_core"/>
    <property type="match status" value="1"/>
</dbReference>
<dbReference type="Gene3D" id="2.40.70.10">
    <property type="entry name" value="Acid Proteases"/>
    <property type="match status" value="1"/>
</dbReference>
<accession>A0ABP0K9U8</accession>
<dbReference type="SUPFAM" id="SSF48403">
    <property type="entry name" value="Ankyrin repeat"/>
    <property type="match status" value="2"/>
</dbReference>
<dbReference type="InterPro" id="IPR002110">
    <property type="entry name" value="Ankyrin_rpt"/>
</dbReference>
<name>A0ABP0K9U8_9DINO</name>
<dbReference type="SMART" id="SM00369">
    <property type="entry name" value="LRR_TYP"/>
    <property type="match status" value="5"/>
</dbReference>
<evidence type="ECO:0000256" key="9">
    <source>
        <dbReference type="ARBA" id="ARBA00022737"/>
    </source>
</evidence>
<feature type="region of interest" description="Disordered" evidence="16">
    <location>
        <begin position="870"/>
        <end position="910"/>
    </location>
</feature>
<keyword evidence="7" id="KW-0808">Transferase</keyword>
<feature type="region of interest" description="Disordered" evidence="16">
    <location>
        <begin position="2017"/>
        <end position="2050"/>
    </location>
</feature>
<dbReference type="Gene3D" id="3.80.10.10">
    <property type="entry name" value="Ribonuclease Inhibitor"/>
    <property type="match status" value="2"/>
</dbReference>
<dbReference type="InterPro" id="IPR013083">
    <property type="entry name" value="Znf_RING/FYVE/PHD"/>
</dbReference>
<evidence type="ECO:0000313" key="18">
    <source>
        <dbReference type="EMBL" id="CAK9023576.1"/>
    </source>
</evidence>
<evidence type="ECO:0000256" key="13">
    <source>
        <dbReference type="ARBA" id="ARBA00023242"/>
    </source>
</evidence>
<evidence type="ECO:0000256" key="6">
    <source>
        <dbReference type="ARBA" id="ARBA00022614"/>
    </source>
</evidence>
<feature type="repeat" description="ANK" evidence="14">
    <location>
        <begin position="746"/>
        <end position="778"/>
    </location>
</feature>
<proteinExistence type="inferred from homology"/>
<dbReference type="PROSITE" id="PS51450">
    <property type="entry name" value="LRR"/>
    <property type="match status" value="3"/>
</dbReference>
<dbReference type="PANTHER" id="PTHR13931">
    <property type="entry name" value="UBIQUITINATION FACTOR E4"/>
    <property type="match status" value="1"/>
</dbReference>
<dbReference type="Pfam" id="PF13650">
    <property type="entry name" value="Asp_protease_2"/>
    <property type="match status" value="1"/>
</dbReference>
<dbReference type="Pfam" id="PF01363">
    <property type="entry name" value="FYVE"/>
    <property type="match status" value="1"/>
</dbReference>
<feature type="repeat" description="ANK" evidence="14">
    <location>
        <begin position="609"/>
        <end position="638"/>
    </location>
</feature>
<dbReference type="InterPro" id="IPR045132">
    <property type="entry name" value="UBE4"/>
</dbReference>
<evidence type="ECO:0000313" key="19">
    <source>
        <dbReference type="Proteomes" id="UP001642484"/>
    </source>
</evidence>
<evidence type="ECO:0000256" key="2">
    <source>
        <dbReference type="ARBA" id="ARBA00004496"/>
    </source>
</evidence>
<dbReference type="Pfam" id="PF04564">
    <property type="entry name" value="U-box"/>
    <property type="match status" value="1"/>
</dbReference>
<sequence>MKCRFCRTIRRVLAVIGCGSALSWTFAVPNKRPGLLAEESRRLLELPQDFFGKGYDVVNLVAKGAHQEVKLKFMLDTGLTTSLLLPKRAEELGLRPQGASDSKVVLEDVWLSDIQIGPLRPLVMDFYQSRLDDSSYIDGMLGMEFFERFAVELGTEIRLYEADTGEQAALRNEMIRLTTAPLPARLLGVNVCVTGKDARVKGVLDTGASFTVLNWAAAESLLETVEADAEELLQRGGVTSLDTRGQELLMPIMEANLEIHGAGREPPGCWTPHPIQVAVGDVASFKQPELQKGTLTFQHADKRALKILSSFTTTRIWLGTLNLSALETAASQHNLQVLDLKDHKISAIPKEVVSAFTHVKVLDLRKNALEELLRDISLMHDLEDLLLDQNRLRELPDEVCLLPNLKALSVSQNLLKTLPKAVGSMKSLKSLNLGDNFIEEIPMELGQCRELQTLYLHHNSFTILPSSMALLENLQELALEWFRYTTPPLPRVIKGSEWQQIITKLRELCRDKKDGRVTCIEVLSEFSQKAFDANAIDSKRRTRLHVACLEGHVGVALALAEMTQSKNDSLDCEGYSPLLVAVREEHPDIASALVRTGVEVNRGGGLFGSPLHVATVNFDPQMVMLLIRGKADVNQTDADGNCPLHVLMSVFDKGGKRAATIGKILLQHNADCNMMNSDKWAPLHLAARRGQLRGIAFVLSNLDTADAACQKGECNHEASKKQLPKIAARIRTCPRAFDLNLRGGSHLWTPLHLAGHACHVNVVQVLIEAGSDVFLRNIDGRTARHVSKGNLAISKLLRKAEDEWLWYRIHQGFSDMKETVKPMGDVSAAAEPSADVTASPREISKVTHEILDTFKVDEEEDDPIEEIAKNIEGPAKRGSGSTAPATPQGPPDPARPQLRTASRPKMQRITEKCQDSYFSKEELQALQTMNFGKPAQGGKEVFVEELSKLLQTGPKQRLPYLLSKQWVKEIIPEVVADEENHALLLDPDLVCNEDLLRLLVSNLPLERLSMLGSMRSSDQDTLLHILCRGVRASASSAADTLLFLLMACPDNTFDLEARDLRGQTCLHLASQSGDLGLVQVLLDNRAQPNVQEETTGWTPLHFAVSKAHYSIILQLLQHGDTDVNQVDKFEWPPILEACSRLDARATSLLVNGKANLSFRNQHQFDVLKAVDTSKKDLAAKRWMSCLVVSNGFRFQETTVQLTAEDRDTLQREHAFFNSRTIPATRPPFFVPDHLAPRCHNCKVLFSGSVRRYHCRSCGLVLCGNCFKWRPWEVRCMKRGPSQERESQVKRPKEMDGAAAPAISADKEHVMLVKVLQLTQQPAQKLSVSNVGEFLDNEASRIAQQRGLEEAVMFLAQGWRRSEEGGVVPSTWDGIAPLQEAVQTASLALLLGASSDQKVTLILGLLNNRVPIRLMNELLLAAAEDDAVPAVLVSRLAVQLKGRTLNDLRNQQFSQLIHVLRAKRPDKKDSKYVNALVSSPLKEELWKPPFEAKFVWRDKKKNVIAQQNEGLFLQESSLLGWALSPSALDSALVPPSKAHLTEAGSKEWDHLTRATRGRVEGLQKGLQTKLASSQDQAAEFVDILLRAGDEPRVAVLEWLGALITTAEPRGKQGQPAPEGFNFWPQYGNHVIDCLQQQEPGAFERSMNNLLLLQAIHARLQGFPTSGMALNTFTLLLHLCKPIKAEAASSVSVFFPVREDAQQLLGNYHKEARFGEKEQIEAATESAKSDPGYTAPPSDKTLFKSQIFWLAIKGVGYLLMPVAKESFHSWQNLASAFYDKDREISDGATREFLIAEAALKEPRFLERLGHLVDLSFRFLQHAAAGGKQALPPPAPGPTWHVLPSSVLENVLELCDIYRDRDRKKTGGIPTGLFTYVDPDPVLTTLCIVMASEDHVRDPSLRGRAVKLLHRLCFGFRSWRDKLNHPPLDKHLIPCLVNVFIAVEKAIMSYYDLSYRYKYELRVPVMDLFDLTLQTEGHRQVLDQFIRGEGNDKFLKLLTQLINDSNSQIEEAIRTVKEFHDKQSQSASSSGPSAQRHDEQVLDDDRTGDGDEAEDIYRRSRMNYKEHAKKYFGLAARTWKQMWLLCKLCAPVIVEGRGTLEQLLHSSFDAQLHYLVGPEMKSIKASPQEYDELGFNPKELIKQIVESYLFLAKANKAEVVRVVGKDERYYSSKTFSKACSFVRKYGLLQGSDLEDFESFCKELADTVSAHRAAFDEADIPTNYLCELMADIMSDPVMFPQSRKVADRTIALRVIMSSDRDPFANTPVKVEELIPMTELKEEIHRFAKEKGIALEGGNMFD</sequence>
<dbReference type="InterPro" id="IPR017455">
    <property type="entry name" value="Znf_FYVE-rel"/>
</dbReference>
<comment type="subcellular location">
    <subcellularLocation>
        <location evidence="2">Cytoplasm</location>
    </subcellularLocation>
    <subcellularLocation>
        <location evidence="1">Nucleus</location>
    </subcellularLocation>
</comment>
<keyword evidence="9" id="KW-0677">Repeat</keyword>
<keyword evidence="19" id="KW-1185">Reference proteome</keyword>
<keyword evidence="13" id="KW-0539">Nucleus</keyword>
<dbReference type="PROSITE" id="PS50088">
    <property type="entry name" value="ANK_REPEAT"/>
    <property type="match status" value="5"/>
</dbReference>
<evidence type="ECO:0000256" key="15">
    <source>
        <dbReference type="PROSITE-ProRule" id="PRU00091"/>
    </source>
</evidence>
<keyword evidence="5" id="KW-0963">Cytoplasm</keyword>
<evidence type="ECO:0000256" key="11">
    <source>
        <dbReference type="ARBA" id="ARBA00022786"/>
    </source>
</evidence>
<dbReference type="PROSITE" id="PS00141">
    <property type="entry name" value="ASP_PROTEASE"/>
    <property type="match status" value="1"/>
</dbReference>
<keyword evidence="11" id="KW-0833">Ubl conjugation pathway</keyword>
<evidence type="ECO:0000256" key="8">
    <source>
        <dbReference type="ARBA" id="ARBA00022723"/>
    </source>
</evidence>
<evidence type="ECO:0000256" key="7">
    <source>
        <dbReference type="ARBA" id="ARBA00022679"/>
    </source>
</evidence>
<dbReference type="Pfam" id="PF13855">
    <property type="entry name" value="LRR_8"/>
    <property type="match status" value="1"/>
</dbReference>
<dbReference type="SMART" id="SM00248">
    <property type="entry name" value="ANK"/>
    <property type="match status" value="10"/>
</dbReference>
<dbReference type="InterPro" id="IPR003613">
    <property type="entry name" value="Ubox_domain"/>
</dbReference>
<feature type="domain" description="FYVE-type" evidence="17">
    <location>
        <begin position="1232"/>
        <end position="1265"/>
    </location>
</feature>
<feature type="compositionally biased region" description="Basic and acidic residues" evidence="16">
    <location>
        <begin position="2032"/>
        <end position="2050"/>
    </location>
</feature>
<protein>
    <recommendedName>
        <fullName evidence="17">FYVE-type domain-containing protein</fullName>
    </recommendedName>
</protein>
<dbReference type="SUPFAM" id="SSF52058">
    <property type="entry name" value="L domain-like"/>
    <property type="match status" value="1"/>
</dbReference>
<evidence type="ECO:0000256" key="14">
    <source>
        <dbReference type="PROSITE-ProRule" id="PRU00023"/>
    </source>
</evidence>
<feature type="repeat" description="ANK" evidence="14">
    <location>
        <begin position="1061"/>
        <end position="1093"/>
    </location>
</feature>
<evidence type="ECO:0000256" key="10">
    <source>
        <dbReference type="ARBA" id="ARBA00022771"/>
    </source>
</evidence>
<evidence type="ECO:0000256" key="5">
    <source>
        <dbReference type="ARBA" id="ARBA00022490"/>
    </source>
</evidence>
<keyword evidence="14" id="KW-0040">ANK repeat</keyword>
<comment type="pathway">
    <text evidence="3">Protein modification; protein ubiquitination.</text>
</comment>
<dbReference type="InterPro" id="IPR000306">
    <property type="entry name" value="Znf_FYVE"/>
</dbReference>
<dbReference type="Pfam" id="PF00023">
    <property type="entry name" value="Ank"/>
    <property type="match status" value="1"/>
</dbReference>
<evidence type="ECO:0000259" key="17">
    <source>
        <dbReference type="PROSITE" id="PS50178"/>
    </source>
</evidence>
<dbReference type="InterPro" id="IPR021109">
    <property type="entry name" value="Peptidase_aspartic_dom_sf"/>
</dbReference>
<dbReference type="InterPro" id="IPR001969">
    <property type="entry name" value="Aspartic_peptidase_AS"/>
</dbReference>
<dbReference type="InterPro" id="IPR032675">
    <property type="entry name" value="LRR_dom_sf"/>
</dbReference>
<evidence type="ECO:0000256" key="16">
    <source>
        <dbReference type="SAM" id="MobiDB-lite"/>
    </source>
</evidence>
<dbReference type="PROSITE" id="PS50178">
    <property type="entry name" value="ZF_FYVE"/>
    <property type="match status" value="1"/>
</dbReference>
<gene>
    <name evidence="18" type="ORF">CCMP2556_LOCUS15281</name>
</gene>
<dbReference type="Gene3D" id="3.30.40.10">
    <property type="entry name" value="Zinc/RING finger domain, C3HC4 (zinc finger)"/>
    <property type="match status" value="2"/>
</dbReference>
<comment type="similarity">
    <text evidence="4">Belongs to the ubiquitin conjugation factor E4 family.</text>
</comment>
<dbReference type="Pfam" id="PF12796">
    <property type="entry name" value="Ank_2"/>
    <property type="match status" value="3"/>
</dbReference>